<accession>A0A5B7JMX0</accession>
<name>A0A5B7JMX0_PORTR</name>
<gene>
    <name evidence="2" type="ORF">E2C01_091421</name>
</gene>
<evidence type="ECO:0000313" key="3">
    <source>
        <dbReference type="Proteomes" id="UP000324222"/>
    </source>
</evidence>
<dbReference type="AlphaFoldDB" id="A0A5B7JMX0"/>
<dbReference type="EMBL" id="VSRR010104927">
    <property type="protein sequence ID" value="MPC96179.1"/>
    <property type="molecule type" value="Genomic_DNA"/>
</dbReference>
<reference evidence="2 3" key="1">
    <citation type="submission" date="2019-05" db="EMBL/GenBank/DDBJ databases">
        <title>Another draft genome of Portunus trituberculatus and its Hox gene families provides insights of decapod evolution.</title>
        <authorList>
            <person name="Jeong J.-H."/>
            <person name="Song I."/>
            <person name="Kim S."/>
            <person name="Choi T."/>
            <person name="Kim D."/>
            <person name="Ryu S."/>
            <person name="Kim W."/>
        </authorList>
    </citation>
    <scope>NUCLEOTIDE SEQUENCE [LARGE SCALE GENOMIC DNA]</scope>
    <source>
        <tissue evidence="2">Muscle</tissue>
    </source>
</reference>
<feature type="region of interest" description="Disordered" evidence="1">
    <location>
        <begin position="1"/>
        <end position="27"/>
    </location>
</feature>
<protein>
    <submittedName>
        <fullName evidence="2">Uncharacterized protein</fullName>
    </submittedName>
</protein>
<keyword evidence="3" id="KW-1185">Reference proteome</keyword>
<comment type="caution">
    <text evidence="2">The sequence shown here is derived from an EMBL/GenBank/DDBJ whole genome shotgun (WGS) entry which is preliminary data.</text>
</comment>
<evidence type="ECO:0000256" key="1">
    <source>
        <dbReference type="SAM" id="MobiDB-lite"/>
    </source>
</evidence>
<proteinExistence type="predicted"/>
<organism evidence="2 3">
    <name type="scientific">Portunus trituberculatus</name>
    <name type="common">Swimming crab</name>
    <name type="synonym">Neptunus trituberculatus</name>
    <dbReference type="NCBI Taxonomy" id="210409"/>
    <lineage>
        <taxon>Eukaryota</taxon>
        <taxon>Metazoa</taxon>
        <taxon>Ecdysozoa</taxon>
        <taxon>Arthropoda</taxon>
        <taxon>Crustacea</taxon>
        <taxon>Multicrustacea</taxon>
        <taxon>Malacostraca</taxon>
        <taxon>Eumalacostraca</taxon>
        <taxon>Eucarida</taxon>
        <taxon>Decapoda</taxon>
        <taxon>Pleocyemata</taxon>
        <taxon>Brachyura</taxon>
        <taxon>Eubrachyura</taxon>
        <taxon>Portunoidea</taxon>
        <taxon>Portunidae</taxon>
        <taxon>Portuninae</taxon>
        <taxon>Portunus</taxon>
    </lineage>
</organism>
<dbReference type="Proteomes" id="UP000324222">
    <property type="component" value="Unassembled WGS sequence"/>
</dbReference>
<sequence length="214" mass="24622">MREKRRGRVTRQGAQHPPSPHAQKSAQPPFVFHHTFPSLGSLTSTLLPHLSRLNDCITFHHFPRAMSLSSLPSRLSPIPRARHIVLRWFSLRHSTTSGPWKAQNCLVLRINLGDPQSGNRLPLHHFRSYWLRSLTISPSPNYVADQSDSPALLLVEGIARGLWCRHEAEECGGEGMRFFPNTTHRHGFSRYCTNRQIQVKQKHVYMRQTSTRIR</sequence>
<evidence type="ECO:0000313" key="2">
    <source>
        <dbReference type="EMBL" id="MPC96179.1"/>
    </source>
</evidence>